<gene>
    <name evidence="3" type="ORF">SIPHO4S_00037</name>
</gene>
<evidence type="ECO:0000256" key="2">
    <source>
        <dbReference type="SAM" id="MobiDB-lite"/>
    </source>
</evidence>
<name>A0A7S9XEY6_9CAUD</name>
<keyword evidence="1" id="KW-0175">Coiled coil</keyword>
<evidence type="ECO:0000313" key="3">
    <source>
        <dbReference type="EMBL" id="QPI13733.1"/>
    </source>
</evidence>
<proteinExistence type="predicted"/>
<feature type="coiled-coil region" evidence="1">
    <location>
        <begin position="31"/>
        <end position="86"/>
    </location>
</feature>
<organism evidence="3 4">
    <name type="scientific">Serratia phage Tsm2</name>
    <dbReference type="NCBI Taxonomy" id="2787014"/>
    <lineage>
        <taxon>Viruses</taxon>
        <taxon>Duplodnaviria</taxon>
        <taxon>Heunggongvirae</taxon>
        <taxon>Uroviricota</taxon>
        <taxon>Caudoviricetes</taxon>
        <taxon>Sarkviridae</taxon>
        <taxon>Otakuvirus</taxon>
        <taxon>Otakuvirus Tsm2</taxon>
    </lineage>
</organism>
<accession>A0A7S9XEY6</accession>
<dbReference type="EMBL" id="MW082583">
    <property type="protein sequence ID" value="QPI13733.1"/>
    <property type="molecule type" value="Genomic_DNA"/>
</dbReference>
<sequence length="220" mass="23781">MNRFLKYPLQAEAGEDEQSAGGADESKVFTQEQVNALVEGLKANNAKLLAEKKETARLAKEASEEKARIEQERAKQSGELETFEKTLRSQYDRQIAERDERYSKLADRVLGSERKAVIGAISGILIDESAADIVGMMVKTEFDDSGEVLTKFVDASGNVITTDPEQFKEYLGAHKAFSHLVKADAATGGGAGGNKKPAGGAGGNLDAIDQRLQQKFGKRG</sequence>
<dbReference type="Proteomes" id="UP000595016">
    <property type="component" value="Segment"/>
</dbReference>
<keyword evidence="4" id="KW-1185">Reference proteome</keyword>
<protein>
    <submittedName>
        <fullName evidence="3">Putative scaffold protein</fullName>
    </submittedName>
</protein>
<reference evidence="3 4" key="1">
    <citation type="submission" date="2020-10" db="EMBL/GenBank/DDBJ databases">
        <authorList>
            <person name="Dukhno E.A."/>
            <person name="Kornienko N.O."/>
            <person name="Shybanov S.R."/>
            <person name="Kharina A.V."/>
            <person name="Budzanivska I.G."/>
        </authorList>
    </citation>
    <scope>NUCLEOTIDE SEQUENCE [LARGE SCALE GENOMIC DNA]</scope>
</reference>
<evidence type="ECO:0000313" key="4">
    <source>
        <dbReference type="Proteomes" id="UP000595016"/>
    </source>
</evidence>
<evidence type="ECO:0000256" key="1">
    <source>
        <dbReference type="SAM" id="Coils"/>
    </source>
</evidence>
<feature type="region of interest" description="Disordered" evidence="2">
    <location>
        <begin position="1"/>
        <end position="26"/>
    </location>
</feature>